<evidence type="ECO:0000313" key="3">
    <source>
        <dbReference type="Proteomes" id="UP000041254"/>
    </source>
</evidence>
<protein>
    <recommendedName>
        <fullName evidence="1">SET domain-containing protein</fullName>
    </recommendedName>
</protein>
<dbReference type="VEuPathDB" id="CryptoDB:Vbra_17009"/>
<gene>
    <name evidence="2" type="ORF">Vbra_17009</name>
</gene>
<sequence length="360" mass="38636">MAAPYAGGAAAVVGADAFNELDEYRPFTSAYDFSIVHHPNKGKAVRAKRALASDYDVLIEIPLVCWPLHMFSSAANESQSLSIPWCEQCLKILPDKTADEAGAPLFCSVTCEQQGGQWVKMMQKGALARLRGWQREHGKDSPVTVEAVARCIARVAGTTCQLLPSLRDDGRAAEGDALRAAFSLACRPFERLVAPHTAEVADFDVSSATALLSGELRGAIAEHLSDEELTATLVSSDTVSLLLGQLMLNAQSLTIAAFVPQCEGLCVLKAAGVCVLQSSFNHSCVPNCAVGSLKEDSTLTVTTLREISAGEELCISYIDCSLPLASRQEKLMHYLFVCECPKCLEQRGIQLEGHKAQTSS</sequence>
<dbReference type="CDD" id="cd20071">
    <property type="entry name" value="SET_SMYD"/>
    <property type="match status" value="1"/>
</dbReference>
<dbReference type="AlphaFoldDB" id="A0A0G4G444"/>
<name>A0A0G4G444_VITBC</name>
<dbReference type="InterPro" id="IPR001214">
    <property type="entry name" value="SET_dom"/>
</dbReference>
<dbReference type="Pfam" id="PF00856">
    <property type="entry name" value="SET"/>
    <property type="match status" value="1"/>
</dbReference>
<feature type="domain" description="SET" evidence="1">
    <location>
        <begin position="25"/>
        <end position="318"/>
    </location>
</feature>
<reference evidence="2 3" key="1">
    <citation type="submission" date="2014-11" db="EMBL/GenBank/DDBJ databases">
        <authorList>
            <person name="Zhu J."/>
            <person name="Qi W."/>
            <person name="Song R."/>
        </authorList>
    </citation>
    <scope>NUCLEOTIDE SEQUENCE [LARGE SCALE GENOMIC DNA]</scope>
</reference>
<accession>A0A0G4G444</accession>
<dbReference type="InterPro" id="IPR050869">
    <property type="entry name" value="H3K4_H4K5_MeTrfase"/>
</dbReference>
<dbReference type="InParanoid" id="A0A0G4G444"/>
<dbReference type="Proteomes" id="UP000041254">
    <property type="component" value="Unassembled WGS sequence"/>
</dbReference>
<dbReference type="PANTHER" id="PTHR12197">
    <property type="entry name" value="HISTONE-LYSINE N-METHYLTRANSFERASE SMYD"/>
    <property type="match status" value="1"/>
</dbReference>
<organism evidence="2 3">
    <name type="scientific">Vitrella brassicaformis (strain CCMP3155)</name>
    <dbReference type="NCBI Taxonomy" id="1169540"/>
    <lineage>
        <taxon>Eukaryota</taxon>
        <taxon>Sar</taxon>
        <taxon>Alveolata</taxon>
        <taxon>Colpodellida</taxon>
        <taxon>Vitrellaceae</taxon>
        <taxon>Vitrella</taxon>
    </lineage>
</organism>
<dbReference type="OrthoDB" id="265717at2759"/>
<dbReference type="EMBL" id="CDMY01000562">
    <property type="protein sequence ID" value="CEM23205.1"/>
    <property type="molecule type" value="Genomic_DNA"/>
</dbReference>
<proteinExistence type="predicted"/>
<dbReference type="GO" id="GO:0005634">
    <property type="term" value="C:nucleus"/>
    <property type="evidence" value="ECO:0007669"/>
    <property type="project" value="TreeGrafter"/>
</dbReference>
<dbReference type="SUPFAM" id="SSF82199">
    <property type="entry name" value="SET domain"/>
    <property type="match status" value="1"/>
</dbReference>
<dbReference type="PANTHER" id="PTHR12197:SF251">
    <property type="entry name" value="EG:BACR7C10.4 PROTEIN"/>
    <property type="match status" value="1"/>
</dbReference>
<dbReference type="Gene3D" id="2.170.270.10">
    <property type="entry name" value="SET domain"/>
    <property type="match status" value="1"/>
</dbReference>
<dbReference type="PhylomeDB" id="A0A0G4G444"/>
<evidence type="ECO:0000313" key="2">
    <source>
        <dbReference type="EMBL" id="CEM23205.1"/>
    </source>
</evidence>
<dbReference type="OMA" id="EYINIVM"/>
<evidence type="ECO:0000259" key="1">
    <source>
        <dbReference type="PROSITE" id="PS50280"/>
    </source>
</evidence>
<dbReference type="STRING" id="1169540.A0A0G4G444"/>
<dbReference type="InterPro" id="IPR046341">
    <property type="entry name" value="SET_dom_sf"/>
</dbReference>
<keyword evidence="3" id="KW-1185">Reference proteome</keyword>
<dbReference type="PROSITE" id="PS50280">
    <property type="entry name" value="SET"/>
    <property type="match status" value="1"/>
</dbReference>